<reference evidence="1 2" key="1">
    <citation type="submission" date="2018-05" db="EMBL/GenBank/DDBJ databases">
        <title>Genomic Encyclopedia of Type Strains, Phase IV (KMG-IV): sequencing the most valuable type-strain genomes for metagenomic binning, comparative biology and taxonomic classification.</title>
        <authorList>
            <person name="Goeker M."/>
        </authorList>
    </citation>
    <scope>NUCLEOTIDE SEQUENCE [LARGE SCALE GENOMIC DNA]</scope>
    <source>
        <strain evidence="1 2">DSM 19579</strain>
    </source>
</reference>
<evidence type="ECO:0000313" key="1">
    <source>
        <dbReference type="EMBL" id="PWW07976.1"/>
    </source>
</evidence>
<name>A0A317PXZ8_9ENTR</name>
<organism evidence="1 2">
    <name type="scientific">Mangrovibacter plantisponsor</name>
    <dbReference type="NCBI Taxonomy" id="451513"/>
    <lineage>
        <taxon>Bacteria</taxon>
        <taxon>Pseudomonadati</taxon>
        <taxon>Pseudomonadota</taxon>
        <taxon>Gammaproteobacteria</taxon>
        <taxon>Enterobacterales</taxon>
        <taxon>Enterobacteriaceae</taxon>
        <taxon>Mangrovibacter</taxon>
    </lineage>
</organism>
<gene>
    <name evidence="1" type="ORF">DES37_10710</name>
</gene>
<accession>A0A317PXZ8</accession>
<dbReference type="EMBL" id="QGTS01000007">
    <property type="protein sequence ID" value="PWW07976.1"/>
    <property type="molecule type" value="Genomic_DNA"/>
</dbReference>
<evidence type="ECO:0000313" key="2">
    <source>
        <dbReference type="Proteomes" id="UP000246744"/>
    </source>
</evidence>
<proteinExistence type="predicted"/>
<protein>
    <submittedName>
        <fullName evidence="1">Uncharacterized protein</fullName>
    </submittedName>
</protein>
<sequence length="34" mass="4118">MLFLFLFLRSYLFFECDSYIVLAFYTPTLAIVIF</sequence>
<dbReference type="Proteomes" id="UP000246744">
    <property type="component" value="Unassembled WGS sequence"/>
</dbReference>
<dbReference type="AlphaFoldDB" id="A0A317PXZ8"/>
<comment type="caution">
    <text evidence="1">The sequence shown here is derived from an EMBL/GenBank/DDBJ whole genome shotgun (WGS) entry which is preliminary data.</text>
</comment>
<keyword evidence="2" id="KW-1185">Reference proteome</keyword>